<dbReference type="OrthoDB" id="6190788at2"/>
<dbReference type="Gene3D" id="1.25.40.10">
    <property type="entry name" value="Tetratricopeptide repeat domain"/>
    <property type="match status" value="3"/>
</dbReference>
<dbReference type="SUPFAM" id="SSF55874">
    <property type="entry name" value="ATPase domain of HSP90 chaperone/DNA topoisomerase II/histidine kinase"/>
    <property type="match status" value="1"/>
</dbReference>
<evidence type="ECO:0000256" key="2">
    <source>
        <dbReference type="SAM" id="Coils"/>
    </source>
</evidence>
<evidence type="ECO:0000313" key="6">
    <source>
        <dbReference type="Proteomes" id="UP000092164"/>
    </source>
</evidence>
<dbReference type="Proteomes" id="UP000092164">
    <property type="component" value="Unassembled WGS sequence"/>
</dbReference>
<dbReference type="InterPro" id="IPR010559">
    <property type="entry name" value="Sig_transdc_His_kin_internal"/>
</dbReference>
<dbReference type="Gene3D" id="3.30.565.10">
    <property type="entry name" value="Histidine kinase-like ATPase, C-terminal domain"/>
    <property type="match status" value="1"/>
</dbReference>
<dbReference type="Pfam" id="PF06580">
    <property type="entry name" value="His_kinase"/>
    <property type="match status" value="1"/>
</dbReference>
<keyword evidence="2" id="KW-0175">Coiled coil</keyword>
<organism evidence="5 6">
    <name type="scientific">Maribacter hydrothermalis</name>
    <dbReference type="NCBI Taxonomy" id="1836467"/>
    <lineage>
        <taxon>Bacteria</taxon>
        <taxon>Pseudomonadati</taxon>
        <taxon>Bacteroidota</taxon>
        <taxon>Flavobacteriia</taxon>
        <taxon>Flavobacteriales</taxon>
        <taxon>Flavobacteriaceae</taxon>
        <taxon>Maribacter</taxon>
    </lineage>
</organism>
<dbReference type="PANTHER" id="PTHR34220:SF7">
    <property type="entry name" value="SENSOR HISTIDINE KINASE YPDA"/>
    <property type="match status" value="1"/>
</dbReference>
<keyword evidence="3" id="KW-1133">Transmembrane helix</keyword>
<dbReference type="PROSITE" id="PS50005">
    <property type="entry name" value="TPR"/>
    <property type="match status" value="1"/>
</dbReference>
<feature type="transmembrane region" description="Helical" evidence="3">
    <location>
        <begin position="494"/>
        <end position="514"/>
    </location>
</feature>
<feature type="domain" description="Signal transduction histidine kinase internal region" evidence="4">
    <location>
        <begin position="529"/>
        <end position="607"/>
    </location>
</feature>
<dbReference type="Pfam" id="PF14938">
    <property type="entry name" value="SNAP"/>
    <property type="match status" value="1"/>
</dbReference>
<dbReference type="SMART" id="SM00028">
    <property type="entry name" value="TPR"/>
    <property type="match status" value="4"/>
</dbReference>
<dbReference type="Pfam" id="PF13181">
    <property type="entry name" value="TPR_8"/>
    <property type="match status" value="1"/>
</dbReference>
<evidence type="ECO:0000256" key="1">
    <source>
        <dbReference type="PROSITE-ProRule" id="PRU00339"/>
    </source>
</evidence>
<keyword evidence="5" id="KW-0808">Transferase</keyword>
<dbReference type="STRING" id="1836467.BTR34_11245"/>
<protein>
    <submittedName>
        <fullName evidence="5">Histidine kinase</fullName>
    </submittedName>
</protein>
<sequence>MKNLKIYILLFFVFGTLLGYAQTQNSGVKFNLKGRVEVKSSRQPISGVSVSNNMGVMVLTNALGEFQIRTSIGDELTIQHNDIETLRYLVKENDDVLILVEDFESSTINSKSKSSADISFSHQSLLDSADKYKAQDIEKSIDYVAQSISILGKRGRKKELARSLSKLGEIYQYHKQLDLAIDNYEDALDANKTISTSLLLGKAYNLTNRFKETITLLNPLLSINTIPPHQSTQLYELLGDAKKGDNQVNEAIQLYNKGLLIADKNQMTSKMTDLNSKIADTYSQTNQAMEAEAYYDNSLQLANQLEPKRALQEKEKVADFYNTKSRYSEEITMRKNSLQELKKLNSPKAGIKKIDLGDTITSQRINYKIANAYISQDKYNEAIPFLEKSIVEANSEDDLVVQKDATRKLSEVYKEKGDFTKALDTYQSYVALVDSLYVRKEQEISRATRFNREIASAQNRLTGLEQERELSQSKYDLALTEQELVQESNKRQEWIIYSLIFGLLLTLLAAFFFYRSNQQQKLANNLLALKSLRSQMNPHFIFNALNSVNNFISKNDERSANRYLSNFSTLMRSVLENSEEDFIPLEKELQQLELYIQLEHSRFEDKFDYNITVDENVQVSKFQIPPMLLQPYIENAIWHGLRYRESKGELSVTVKENSKNSIAICITDNGIGRKKSASIKTQNQKKQKSKGMGIIKKRVAILNDMYSDKVDIEISDLEKDGTGTKVLFILKKEK</sequence>
<dbReference type="SUPFAM" id="SSF48452">
    <property type="entry name" value="TPR-like"/>
    <property type="match status" value="1"/>
</dbReference>
<dbReference type="InterPro" id="IPR019734">
    <property type="entry name" value="TPR_rpt"/>
</dbReference>
<keyword evidence="3" id="KW-0812">Transmembrane</keyword>
<evidence type="ECO:0000259" key="4">
    <source>
        <dbReference type="Pfam" id="PF06580"/>
    </source>
</evidence>
<gene>
    <name evidence="5" type="ORF">A9200_02860</name>
</gene>
<accession>A0A1B7ZFK9</accession>
<feature type="repeat" description="TPR" evidence="1">
    <location>
        <begin position="161"/>
        <end position="194"/>
    </location>
</feature>
<reference evidence="6" key="1">
    <citation type="submission" date="2016-06" db="EMBL/GenBank/DDBJ databases">
        <authorList>
            <person name="Zhan P."/>
        </authorList>
    </citation>
    <scope>NUCLEOTIDE SEQUENCE [LARGE SCALE GENOMIC DNA]</scope>
    <source>
        <strain evidence="6">T28</strain>
    </source>
</reference>
<name>A0A1B7ZFK9_9FLAO</name>
<keyword evidence="1" id="KW-0802">TPR repeat</keyword>
<dbReference type="InterPro" id="IPR011990">
    <property type="entry name" value="TPR-like_helical_dom_sf"/>
</dbReference>
<keyword evidence="3" id="KW-0472">Membrane</keyword>
<comment type="caution">
    <text evidence="5">The sequence shown here is derived from an EMBL/GenBank/DDBJ whole genome shotgun (WGS) entry which is preliminary data.</text>
</comment>
<evidence type="ECO:0000313" key="5">
    <source>
        <dbReference type="EMBL" id="OBR42340.1"/>
    </source>
</evidence>
<dbReference type="PANTHER" id="PTHR34220">
    <property type="entry name" value="SENSOR HISTIDINE KINASE YPDA"/>
    <property type="match status" value="1"/>
</dbReference>
<dbReference type="EMBL" id="LZFP01000001">
    <property type="protein sequence ID" value="OBR42340.1"/>
    <property type="molecule type" value="Genomic_DNA"/>
</dbReference>
<dbReference type="KEGG" id="mart:BTR34_11245"/>
<dbReference type="GO" id="GO:0016020">
    <property type="term" value="C:membrane"/>
    <property type="evidence" value="ECO:0007669"/>
    <property type="project" value="InterPro"/>
</dbReference>
<proteinExistence type="predicted"/>
<evidence type="ECO:0000256" key="3">
    <source>
        <dbReference type="SAM" id="Phobius"/>
    </source>
</evidence>
<dbReference type="GO" id="GO:0000155">
    <property type="term" value="F:phosphorelay sensor kinase activity"/>
    <property type="evidence" value="ECO:0007669"/>
    <property type="project" value="InterPro"/>
</dbReference>
<dbReference type="InterPro" id="IPR050640">
    <property type="entry name" value="Bact_2-comp_sensor_kinase"/>
</dbReference>
<keyword evidence="6" id="KW-1185">Reference proteome</keyword>
<dbReference type="InterPro" id="IPR036890">
    <property type="entry name" value="HATPase_C_sf"/>
</dbReference>
<dbReference type="AlphaFoldDB" id="A0A1B7ZFK9"/>
<dbReference type="RefSeq" id="WP_068481618.1">
    <property type="nucleotide sequence ID" value="NZ_CP018760.1"/>
</dbReference>
<feature type="coiled-coil region" evidence="2">
    <location>
        <begin position="440"/>
        <end position="474"/>
    </location>
</feature>
<keyword evidence="5" id="KW-0418">Kinase</keyword>